<dbReference type="Proteomes" id="UP000541444">
    <property type="component" value="Unassembled WGS sequence"/>
</dbReference>
<dbReference type="SUPFAM" id="SSF48264">
    <property type="entry name" value="Cytochrome P450"/>
    <property type="match status" value="1"/>
</dbReference>
<dbReference type="EMBL" id="JACGCM010001000">
    <property type="protein sequence ID" value="KAF6163103.1"/>
    <property type="molecule type" value="Genomic_DNA"/>
</dbReference>
<dbReference type="GO" id="GO:0005506">
    <property type="term" value="F:iron ion binding"/>
    <property type="evidence" value="ECO:0007669"/>
    <property type="project" value="InterPro"/>
</dbReference>
<comment type="caution">
    <text evidence="1">The sequence shown here is derived from an EMBL/GenBank/DDBJ whole genome shotgun (WGS) entry which is preliminary data.</text>
</comment>
<sequence length="101" mass="11445">MDPEIPKYFANLASIYGPVFRIKLGSKRSVVVSSPATAKEVLRDKDSIFANRTPPVSTFSISYSGHDMVFSGNCAEWRMLRLVWSRTILNKSRLDSLYSLR</sequence>
<evidence type="ECO:0000313" key="1">
    <source>
        <dbReference type="EMBL" id="KAF6163103.1"/>
    </source>
</evidence>
<dbReference type="GO" id="GO:0044550">
    <property type="term" value="P:secondary metabolite biosynthetic process"/>
    <property type="evidence" value="ECO:0007669"/>
    <property type="project" value="UniProtKB-ARBA"/>
</dbReference>
<dbReference type="InterPro" id="IPR036396">
    <property type="entry name" value="Cyt_P450_sf"/>
</dbReference>
<dbReference type="GO" id="GO:0004497">
    <property type="term" value="F:monooxygenase activity"/>
    <property type="evidence" value="ECO:0007669"/>
    <property type="project" value="InterPro"/>
</dbReference>
<dbReference type="PRINTS" id="PR00463">
    <property type="entry name" value="EP450I"/>
</dbReference>
<gene>
    <name evidence="1" type="ORF">GIB67_013802</name>
</gene>
<dbReference type="PANTHER" id="PTHR47951:SF3">
    <property type="entry name" value="CYTOCHROME P450, FAMILY 706, SUBFAMILY A, POLYPEPTIDE 4"/>
    <property type="match status" value="1"/>
</dbReference>
<dbReference type="OrthoDB" id="2789670at2759"/>
<dbReference type="InterPro" id="IPR002401">
    <property type="entry name" value="Cyt_P450_E_grp-I"/>
</dbReference>
<dbReference type="GO" id="GO:0016705">
    <property type="term" value="F:oxidoreductase activity, acting on paired donors, with incorporation or reduction of molecular oxygen"/>
    <property type="evidence" value="ECO:0007669"/>
    <property type="project" value="InterPro"/>
</dbReference>
<dbReference type="InterPro" id="IPR001128">
    <property type="entry name" value="Cyt_P450"/>
</dbReference>
<dbReference type="AlphaFoldDB" id="A0A7J7N7P2"/>
<evidence type="ECO:0008006" key="3">
    <source>
        <dbReference type="Google" id="ProtNLM"/>
    </source>
</evidence>
<dbReference type="Pfam" id="PF00067">
    <property type="entry name" value="p450"/>
    <property type="match status" value="1"/>
</dbReference>
<name>A0A7J7N7P2_9MAGN</name>
<reference evidence="1 2" key="1">
    <citation type="journal article" date="2020" name="IScience">
        <title>Genome Sequencing of the Endangered Kingdonia uniflora (Circaeasteraceae, Ranunculales) Reveals Potential Mechanisms of Evolutionary Specialization.</title>
        <authorList>
            <person name="Sun Y."/>
            <person name="Deng T."/>
            <person name="Zhang A."/>
            <person name="Moore M.J."/>
            <person name="Landis J.B."/>
            <person name="Lin N."/>
            <person name="Zhang H."/>
            <person name="Zhang X."/>
            <person name="Huang J."/>
            <person name="Zhang X."/>
            <person name="Sun H."/>
            <person name="Wang H."/>
        </authorList>
    </citation>
    <scope>NUCLEOTIDE SEQUENCE [LARGE SCALE GENOMIC DNA]</scope>
    <source>
        <strain evidence="1">TB1705</strain>
        <tissue evidence="1">Leaf</tissue>
    </source>
</reference>
<keyword evidence="2" id="KW-1185">Reference proteome</keyword>
<protein>
    <recommendedName>
        <fullName evidence="3">Cytochrome P450</fullName>
    </recommendedName>
</protein>
<dbReference type="PANTHER" id="PTHR47951">
    <property type="entry name" value="OS08G0547900 PROTEIN"/>
    <property type="match status" value="1"/>
</dbReference>
<evidence type="ECO:0000313" key="2">
    <source>
        <dbReference type="Proteomes" id="UP000541444"/>
    </source>
</evidence>
<dbReference type="GO" id="GO:0020037">
    <property type="term" value="F:heme binding"/>
    <property type="evidence" value="ECO:0007669"/>
    <property type="project" value="InterPro"/>
</dbReference>
<accession>A0A7J7N7P2</accession>
<dbReference type="Gene3D" id="1.10.630.10">
    <property type="entry name" value="Cytochrome P450"/>
    <property type="match status" value="1"/>
</dbReference>
<proteinExistence type="predicted"/>
<organism evidence="1 2">
    <name type="scientific">Kingdonia uniflora</name>
    <dbReference type="NCBI Taxonomy" id="39325"/>
    <lineage>
        <taxon>Eukaryota</taxon>
        <taxon>Viridiplantae</taxon>
        <taxon>Streptophyta</taxon>
        <taxon>Embryophyta</taxon>
        <taxon>Tracheophyta</taxon>
        <taxon>Spermatophyta</taxon>
        <taxon>Magnoliopsida</taxon>
        <taxon>Ranunculales</taxon>
        <taxon>Circaeasteraceae</taxon>
        <taxon>Kingdonia</taxon>
    </lineage>
</organism>